<proteinExistence type="predicted"/>
<evidence type="ECO:0000313" key="2">
    <source>
        <dbReference type="Proteomes" id="UP000285301"/>
    </source>
</evidence>
<name>A0A443QKW9_9ACAR</name>
<reference evidence="1 2" key="1">
    <citation type="journal article" date="2018" name="Gigascience">
        <title>Genomes of trombidid mites reveal novel predicted allergens and laterally-transferred genes associated with secondary metabolism.</title>
        <authorList>
            <person name="Dong X."/>
            <person name="Chaisiri K."/>
            <person name="Xia D."/>
            <person name="Armstrong S.D."/>
            <person name="Fang Y."/>
            <person name="Donnelly M.J."/>
            <person name="Kadowaki T."/>
            <person name="McGarry J.W."/>
            <person name="Darby A.C."/>
            <person name="Makepeace B.L."/>
        </authorList>
    </citation>
    <scope>NUCLEOTIDE SEQUENCE [LARGE SCALE GENOMIC DNA]</scope>
    <source>
        <strain evidence="1">UoL-WK</strain>
    </source>
</reference>
<dbReference type="Proteomes" id="UP000285301">
    <property type="component" value="Unassembled WGS sequence"/>
</dbReference>
<organism evidence="1 2">
    <name type="scientific">Dinothrombium tinctorium</name>
    <dbReference type="NCBI Taxonomy" id="1965070"/>
    <lineage>
        <taxon>Eukaryota</taxon>
        <taxon>Metazoa</taxon>
        <taxon>Ecdysozoa</taxon>
        <taxon>Arthropoda</taxon>
        <taxon>Chelicerata</taxon>
        <taxon>Arachnida</taxon>
        <taxon>Acari</taxon>
        <taxon>Acariformes</taxon>
        <taxon>Trombidiformes</taxon>
        <taxon>Prostigmata</taxon>
        <taxon>Anystina</taxon>
        <taxon>Parasitengona</taxon>
        <taxon>Trombidioidea</taxon>
        <taxon>Trombidiidae</taxon>
        <taxon>Dinothrombium</taxon>
    </lineage>
</organism>
<dbReference type="EMBL" id="NCKU01006289">
    <property type="protein sequence ID" value="RWS03664.1"/>
    <property type="molecule type" value="Genomic_DNA"/>
</dbReference>
<protein>
    <submittedName>
        <fullName evidence="1">Uncharacterized protein</fullName>
    </submittedName>
</protein>
<keyword evidence="2" id="KW-1185">Reference proteome</keyword>
<comment type="caution">
    <text evidence="1">The sequence shown here is derived from an EMBL/GenBank/DDBJ whole genome shotgun (WGS) entry which is preliminary data.</text>
</comment>
<dbReference type="AlphaFoldDB" id="A0A443QKW9"/>
<sequence length="77" mass="9049">MEKTSEEDVVVAYCPNDNHQPYMFLAVAAIDAVYTRCLYESPLCNYFLKQDVRFLKNHFDEEGFFKTGDADFYDEDD</sequence>
<evidence type="ECO:0000313" key="1">
    <source>
        <dbReference type="EMBL" id="RWS03664.1"/>
    </source>
</evidence>
<gene>
    <name evidence="1" type="ORF">B4U79_03026</name>
</gene>
<accession>A0A443QKW9</accession>